<dbReference type="Proteomes" id="UP000479000">
    <property type="component" value="Unassembled WGS sequence"/>
</dbReference>
<reference evidence="1 2" key="1">
    <citation type="submission" date="2020-02" db="EMBL/GenBank/DDBJ databases">
        <authorList>
            <person name="Ferguson B K."/>
        </authorList>
    </citation>
    <scope>NUCLEOTIDE SEQUENCE [LARGE SCALE GENOMIC DNA]</scope>
</reference>
<proteinExistence type="predicted"/>
<dbReference type="AlphaFoldDB" id="A0A6H5GJG2"/>
<keyword evidence="2" id="KW-1185">Reference proteome</keyword>
<protein>
    <submittedName>
        <fullName evidence="1">Uncharacterized protein</fullName>
    </submittedName>
</protein>
<evidence type="ECO:0000313" key="1">
    <source>
        <dbReference type="EMBL" id="CAB0004084.1"/>
    </source>
</evidence>
<gene>
    <name evidence="1" type="ORF">NTEN_LOCUS9561</name>
</gene>
<dbReference type="EMBL" id="CADCXU010014433">
    <property type="protein sequence ID" value="CAB0004084.1"/>
    <property type="molecule type" value="Genomic_DNA"/>
</dbReference>
<evidence type="ECO:0000313" key="2">
    <source>
        <dbReference type="Proteomes" id="UP000479000"/>
    </source>
</evidence>
<name>A0A6H5GJG2_9HEMI</name>
<sequence length="104" mass="11733">MDIPTNRRSFLERVVFAVQGLWPGSKEVGLPVRWSVGQMEDRRSLITPTGLTCADNAHNMRWRVSRSVRSHNPRDVSRFCTNSNERTSKKMCSVDLSKALDAGA</sequence>
<organism evidence="1 2">
    <name type="scientific">Nesidiocoris tenuis</name>
    <dbReference type="NCBI Taxonomy" id="355587"/>
    <lineage>
        <taxon>Eukaryota</taxon>
        <taxon>Metazoa</taxon>
        <taxon>Ecdysozoa</taxon>
        <taxon>Arthropoda</taxon>
        <taxon>Hexapoda</taxon>
        <taxon>Insecta</taxon>
        <taxon>Pterygota</taxon>
        <taxon>Neoptera</taxon>
        <taxon>Paraneoptera</taxon>
        <taxon>Hemiptera</taxon>
        <taxon>Heteroptera</taxon>
        <taxon>Panheteroptera</taxon>
        <taxon>Cimicomorpha</taxon>
        <taxon>Miridae</taxon>
        <taxon>Dicyphina</taxon>
        <taxon>Nesidiocoris</taxon>
    </lineage>
</organism>
<accession>A0A6H5GJG2</accession>